<keyword evidence="3" id="KW-1185">Reference proteome</keyword>
<proteinExistence type="predicted"/>
<dbReference type="OrthoDB" id="2427805at2759"/>
<dbReference type="AlphaFoldDB" id="A0A9N9I497"/>
<evidence type="ECO:0000313" key="2">
    <source>
        <dbReference type="EMBL" id="CAG8719408.1"/>
    </source>
</evidence>
<evidence type="ECO:0000256" key="1">
    <source>
        <dbReference type="SAM" id="MobiDB-lite"/>
    </source>
</evidence>
<gene>
    <name evidence="2" type="ORF">FCALED_LOCUS14317</name>
</gene>
<feature type="region of interest" description="Disordered" evidence="1">
    <location>
        <begin position="189"/>
        <end position="239"/>
    </location>
</feature>
<evidence type="ECO:0000313" key="3">
    <source>
        <dbReference type="Proteomes" id="UP000789570"/>
    </source>
</evidence>
<organism evidence="2 3">
    <name type="scientific">Funneliformis caledonium</name>
    <dbReference type="NCBI Taxonomy" id="1117310"/>
    <lineage>
        <taxon>Eukaryota</taxon>
        <taxon>Fungi</taxon>
        <taxon>Fungi incertae sedis</taxon>
        <taxon>Mucoromycota</taxon>
        <taxon>Glomeromycotina</taxon>
        <taxon>Glomeromycetes</taxon>
        <taxon>Glomerales</taxon>
        <taxon>Glomeraceae</taxon>
        <taxon>Funneliformis</taxon>
    </lineage>
</organism>
<feature type="compositionally biased region" description="Acidic residues" evidence="1">
    <location>
        <begin position="213"/>
        <end position="226"/>
    </location>
</feature>
<feature type="compositionally biased region" description="Basic and acidic residues" evidence="1">
    <location>
        <begin position="227"/>
        <end position="239"/>
    </location>
</feature>
<protein>
    <submittedName>
        <fullName evidence="2">11460_t:CDS:1</fullName>
    </submittedName>
</protein>
<name>A0A9N9I497_9GLOM</name>
<accession>A0A9N9I497</accession>
<dbReference type="Proteomes" id="UP000789570">
    <property type="component" value="Unassembled WGS sequence"/>
</dbReference>
<reference evidence="2" key="1">
    <citation type="submission" date="2021-06" db="EMBL/GenBank/DDBJ databases">
        <authorList>
            <person name="Kallberg Y."/>
            <person name="Tangrot J."/>
            <person name="Rosling A."/>
        </authorList>
    </citation>
    <scope>NUCLEOTIDE SEQUENCE</scope>
    <source>
        <strain evidence="2">UK204</strain>
    </source>
</reference>
<sequence length="648" mass="74404">MPNEIHKYFERKSTEWNITDFLEECGEEDFQKMIDQYIRSLDTIANLEQGKRKAKAEFLLTRNIDLKNSGMARTRSVLVVQGYSPSPQNHVGAQMTRSVPWVGTGDSLGCLLLKPFADQMGWEIIQTDMDNPPDFKKAREWNSRSHRFHIYQPEISGNTINNGTINDGIFYNGLPKETDDNEESDEIDNFFRGPSGKNSTNLIEKRQKPNEYNEADIEESEDAIDDQEVRDATNDKVEEAKENKKGPFIMREQNRMEFAESYRAMDKSYMWKLSSGRFVEEELLKLGKNLEFEHATHSFILDVGDELIMEHFTEKELEEIEGTTIPEVPDISDEVDDFLTKFLGKTNLNEIRQIIKESMFGNNYNREKHHDVDYICLALYSLVREIENGNLKNANLENWYNCHVWNIIFDQAFGDVQAVAVVRGESTSVSTATRKNKKAKRKPGERRKIGRRGDWILRTIGNGNKDEFGAGEAGKDWTDEYGTKYLKEIGLKLPKTLKDMLMNLMERVNWDKDVRKNIQTVGIIHEGLMMSLVYADNPKGYVCRFRRGDLMEVPDTAEKFDSILTILASILTAKSAVRMTIEMAQTKRQAVKSSFKGAGYRKRPREDHHQMPACLSTPKKIKMCAKMNDKRPYPSSPCPGSPSSDPLI</sequence>
<dbReference type="EMBL" id="CAJVPQ010009977">
    <property type="protein sequence ID" value="CAG8719408.1"/>
    <property type="molecule type" value="Genomic_DNA"/>
</dbReference>
<comment type="caution">
    <text evidence="2">The sequence shown here is derived from an EMBL/GenBank/DDBJ whole genome shotgun (WGS) entry which is preliminary data.</text>
</comment>
<feature type="region of interest" description="Disordered" evidence="1">
    <location>
        <begin position="626"/>
        <end position="648"/>
    </location>
</feature>